<evidence type="ECO:0000313" key="3">
    <source>
        <dbReference type="Proteomes" id="UP000475385"/>
    </source>
</evidence>
<evidence type="ECO:0000256" key="1">
    <source>
        <dbReference type="SAM" id="SignalP"/>
    </source>
</evidence>
<dbReference type="EMBL" id="JAAIKB010000007">
    <property type="protein sequence ID" value="NGM21893.1"/>
    <property type="molecule type" value="Genomic_DNA"/>
</dbReference>
<keyword evidence="3" id="KW-1185">Reference proteome</keyword>
<dbReference type="Proteomes" id="UP000475385">
    <property type="component" value="Unassembled WGS sequence"/>
</dbReference>
<evidence type="ECO:0008006" key="4">
    <source>
        <dbReference type="Google" id="ProtNLM"/>
    </source>
</evidence>
<gene>
    <name evidence="2" type="ORF">G3576_17850</name>
</gene>
<sequence length="198" mass="21096">MTAIITITERRSKPWLALGLLFSLAACASGATPGAMTVPLSEQTMIADRSALRQAVRVGTVGGGQETNPLWASQVSNGDFAQALRQSLSTHAMLSMESGVFRLDAQLVALDQPLMGLDLTVRSRVLYRLTRVEGGAPVFEKEVAVSHNQSFGSAFAAVERLRLANEGAIRANIRQFLTELVAAERASPATFAAPARVS</sequence>
<feature type="chain" id="PRO_5026670551" description="LPS-assembly lipoprotein" evidence="1">
    <location>
        <begin position="29"/>
        <end position="198"/>
    </location>
</feature>
<feature type="signal peptide" evidence="1">
    <location>
        <begin position="1"/>
        <end position="28"/>
    </location>
</feature>
<proteinExistence type="predicted"/>
<reference evidence="2 3" key="2">
    <citation type="submission" date="2020-03" db="EMBL/GenBank/DDBJ databases">
        <title>Roseomonas stagni sp. nov., isolated from pond water in Japan.</title>
        <authorList>
            <person name="Furuhata K."/>
            <person name="Miyamoto H."/>
            <person name="Goto K."/>
        </authorList>
    </citation>
    <scope>NUCLEOTIDE SEQUENCE [LARGE SCALE GENOMIC DNA]</scope>
    <source>
        <strain evidence="2 3">PeD5</strain>
    </source>
</reference>
<keyword evidence="1" id="KW-0732">Signal</keyword>
<evidence type="ECO:0000313" key="2">
    <source>
        <dbReference type="EMBL" id="NGM21893.1"/>
    </source>
</evidence>
<comment type="caution">
    <text evidence="2">The sequence shown here is derived from an EMBL/GenBank/DDBJ whole genome shotgun (WGS) entry which is preliminary data.</text>
</comment>
<accession>A0A6M1LP10</accession>
<dbReference type="RefSeq" id="WP_164695800.1">
    <property type="nucleotide sequence ID" value="NZ_JAAIKB010000007.1"/>
</dbReference>
<name>A0A6M1LP10_9PROT</name>
<reference evidence="2 3" key="1">
    <citation type="submission" date="2020-02" db="EMBL/GenBank/DDBJ databases">
        <authorList>
            <person name="Kim H.M."/>
            <person name="Jeon C.O."/>
        </authorList>
    </citation>
    <scope>NUCLEOTIDE SEQUENCE [LARGE SCALE GENOMIC DNA]</scope>
    <source>
        <strain evidence="2 3">PeD5</strain>
    </source>
</reference>
<dbReference type="AlphaFoldDB" id="A0A6M1LP10"/>
<protein>
    <recommendedName>
        <fullName evidence="4">LPS-assembly lipoprotein</fullName>
    </recommendedName>
</protein>
<organism evidence="2 3">
    <name type="scientific">Falsiroseomonas algicola</name>
    <dbReference type="NCBI Taxonomy" id="2716930"/>
    <lineage>
        <taxon>Bacteria</taxon>
        <taxon>Pseudomonadati</taxon>
        <taxon>Pseudomonadota</taxon>
        <taxon>Alphaproteobacteria</taxon>
        <taxon>Acetobacterales</taxon>
        <taxon>Roseomonadaceae</taxon>
        <taxon>Falsiroseomonas</taxon>
    </lineage>
</organism>